<keyword evidence="3" id="KW-0812">Transmembrane</keyword>
<evidence type="ECO:0000313" key="9">
    <source>
        <dbReference type="Proteomes" id="UP001054252"/>
    </source>
</evidence>
<dbReference type="InterPro" id="IPR044812">
    <property type="entry name" value="CERK1/LYK3-like"/>
</dbReference>
<dbReference type="AlphaFoldDB" id="A0AAV5LT25"/>
<organism evidence="8 9">
    <name type="scientific">Rubroshorea leprosula</name>
    <dbReference type="NCBI Taxonomy" id="152421"/>
    <lineage>
        <taxon>Eukaryota</taxon>
        <taxon>Viridiplantae</taxon>
        <taxon>Streptophyta</taxon>
        <taxon>Embryophyta</taxon>
        <taxon>Tracheophyta</taxon>
        <taxon>Spermatophyta</taxon>
        <taxon>Magnoliopsida</taxon>
        <taxon>eudicotyledons</taxon>
        <taxon>Gunneridae</taxon>
        <taxon>Pentapetalae</taxon>
        <taxon>rosids</taxon>
        <taxon>malvids</taxon>
        <taxon>Malvales</taxon>
        <taxon>Dipterocarpaceae</taxon>
        <taxon>Rubroshorea</taxon>
    </lineage>
</organism>
<keyword evidence="7" id="KW-1015">Disulfide bond</keyword>
<evidence type="ECO:0000256" key="5">
    <source>
        <dbReference type="ARBA" id="ARBA00022989"/>
    </source>
</evidence>
<keyword evidence="6" id="KW-0472">Membrane</keyword>
<dbReference type="Gene3D" id="1.10.510.10">
    <property type="entry name" value="Transferase(Phosphotransferase) domain 1"/>
    <property type="match status" value="1"/>
</dbReference>
<evidence type="ECO:0000256" key="7">
    <source>
        <dbReference type="ARBA" id="ARBA00023157"/>
    </source>
</evidence>
<dbReference type="Proteomes" id="UP001054252">
    <property type="component" value="Unassembled WGS sequence"/>
</dbReference>
<evidence type="ECO:0000256" key="6">
    <source>
        <dbReference type="ARBA" id="ARBA00023136"/>
    </source>
</evidence>
<evidence type="ECO:0000256" key="2">
    <source>
        <dbReference type="ARBA" id="ARBA00022475"/>
    </source>
</evidence>
<accession>A0AAV5LT25</accession>
<sequence>MVLDFTIPEWDLSTTKDKVSCGLKAQLSFKLQDPYLKLPNNCVSWFSCRATGEDLRKLVDPKLGDNYTMDEVFKVRWPAHLARACTQENPQHRPSMRSIVVALATLSSSNEDWDIESIYENKALVNQMSER</sequence>
<name>A0AAV5LT25_9ROSI</name>
<comment type="subcellular location">
    <subcellularLocation>
        <location evidence="1">Cell membrane</location>
        <topology evidence="1">Single-pass membrane protein</topology>
    </subcellularLocation>
</comment>
<evidence type="ECO:0000256" key="1">
    <source>
        <dbReference type="ARBA" id="ARBA00004162"/>
    </source>
</evidence>
<dbReference type="EMBL" id="BPVZ01000140">
    <property type="protein sequence ID" value="GKV40290.1"/>
    <property type="molecule type" value="Genomic_DNA"/>
</dbReference>
<proteinExistence type="predicted"/>
<evidence type="ECO:0000256" key="3">
    <source>
        <dbReference type="ARBA" id="ARBA00022692"/>
    </source>
</evidence>
<evidence type="ECO:0000256" key="4">
    <source>
        <dbReference type="ARBA" id="ARBA00022729"/>
    </source>
</evidence>
<keyword evidence="9" id="KW-1185">Reference proteome</keyword>
<evidence type="ECO:0000313" key="8">
    <source>
        <dbReference type="EMBL" id="GKV40290.1"/>
    </source>
</evidence>
<dbReference type="GO" id="GO:0019199">
    <property type="term" value="F:transmembrane receptor protein kinase activity"/>
    <property type="evidence" value="ECO:0007669"/>
    <property type="project" value="InterPro"/>
</dbReference>
<dbReference type="PANTHER" id="PTHR46204">
    <property type="entry name" value="CHITIN ELICITOR RECEPTOR KINASE 1-RELATED"/>
    <property type="match status" value="1"/>
</dbReference>
<keyword evidence="2" id="KW-1003">Cell membrane</keyword>
<keyword evidence="4" id="KW-0732">Signal</keyword>
<keyword evidence="5" id="KW-1133">Transmembrane helix</keyword>
<dbReference type="PANTHER" id="PTHR46204:SF2">
    <property type="entry name" value="CHITIN ELICITOR RECEPTOR KINASE 1"/>
    <property type="match status" value="1"/>
</dbReference>
<reference evidence="8 9" key="1">
    <citation type="journal article" date="2021" name="Commun. Biol.">
        <title>The genome of Shorea leprosula (Dipterocarpaceae) highlights the ecological relevance of drought in aseasonal tropical rainforests.</title>
        <authorList>
            <person name="Ng K.K.S."/>
            <person name="Kobayashi M.J."/>
            <person name="Fawcett J.A."/>
            <person name="Hatakeyama M."/>
            <person name="Paape T."/>
            <person name="Ng C.H."/>
            <person name="Ang C.C."/>
            <person name="Tnah L.H."/>
            <person name="Lee C.T."/>
            <person name="Nishiyama T."/>
            <person name="Sese J."/>
            <person name="O'Brien M.J."/>
            <person name="Copetti D."/>
            <person name="Mohd Noor M.I."/>
            <person name="Ong R.C."/>
            <person name="Putra M."/>
            <person name="Sireger I.Z."/>
            <person name="Indrioko S."/>
            <person name="Kosugi Y."/>
            <person name="Izuno A."/>
            <person name="Isagi Y."/>
            <person name="Lee S.L."/>
            <person name="Shimizu K.K."/>
        </authorList>
    </citation>
    <scope>NUCLEOTIDE SEQUENCE [LARGE SCALE GENOMIC DNA]</scope>
    <source>
        <strain evidence="8">214</strain>
    </source>
</reference>
<dbReference type="GO" id="GO:0005886">
    <property type="term" value="C:plasma membrane"/>
    <property type="evidence" value="ECO:0007669"/>
    <property type="project" value="UniProtKB-SubCell"/>
</dbReference>
<gene>
    <name evidence="8" type="ORF">SLEP1_g47957</name>
</gene>
<dbReference type="GO" id="GO:0045087">
    <property type="term" value="P:innate immune response"/>
    <property type="evidence" value="ECO:0007669"/>
    <property type="project" value="InterPro"/>
</dbReference>
<comment type="caution">
    <text evidence="8">The sequence shown here is derived from an EMBL/GenBank/DDBJ whole genome shotgun (WGS) entry which is preliminary data.</text>
</comment>
<protein>
    <submittedName>
        <fullName evidence="8">Uncharacterized protein</fullName>
    </submittedName>
</protein>